<sequence length="136" mass="15261">MSRNVQQELFSEDPHVTITVPLTEAQRRDMQAEADSRSIFVGNVSMDITPEMIEEHFGRYGPIERITVVNNTHKKGTAHAYVEFETEDSMLRAIEADLSVLDGNVISVAKKRTNIHAFRHQGGIVWKRGGATKTVP</sequence>
<dbReference type="Pfam" id="PF00076">
    <property type="entry name" value="RRM_1"/>
    <property type="match status" value="1"/>
</dbReference>
<dbReference type="EMBL" id="BTGD01000006">
    <property type="protein sequence ID" value="GMM55778.1"/>
    <property type="molecule type" value="Genomic_DNA"/>
</dbReference>
<dbReference type="AlphaFoldDB" id="A0AAV5RWZ3"/>
<dbReference type="SUPFAM" id="SSF54928">
    <property type="entry name" value="RNA-binding domain, RBD"/>
    <property type="match status" value="1"/>
</dbReference>
<dbReference type="PANTHER" id="PTHR10693:SF20">
    <property type="entry name" value="AT27578P"/>
    <property type="match status" value="1"/>
</dbReference>
<dbReference type="CDD" id="cd00590">
    <property type="entry name" value="RRM_SF"/>
    <property type="match status" value="1"/>
</dbReference>
<dbReference type="InterPro" id="IPR039539">
    <property type="entry name" value="Ras_GTPase_bind_prot"/>
</dbReference>
<dbReference type="GO" id="GO:1990904">
    <property type="term" value="C:ribonucleoprotein complex"/>
    <property type="evidence" value="ECO:0007669"/>
    <property type="project" value="TreeGrafter"/>
</dbReference>
<evidence type="ECO:0000256" key="1">
    <source>
        <dbReference type="PROSITE-ProRule" id="PRU00176"/>
    </source>
</evidence>
<accession>A0AAV5RWZ3</accession>
<organism evidence="3 4">
    <name type="scientific">Maudiozyma humilis</name>
    <name type="common">Sour dough yeast</name>
    <name type="synonym">Kazachstania humilis</name>
    <dbReference type="NCBI Taxonomy" id="51915"/>
    <lineage>
        <taxon>Eukaryota</taxon>
        <taxon>Fungi</taxon>
        <taxon>Dikarya</taxon>
        <taxon>Ascomycota</taxon>
        <taxon>Saccharomycotina</taxon>
        <taxon>Saccharomycetes</taxon>
        <taxon>Saccharomycetales</taxon>
        <taxon>Saccharomycetaceae</taxon>
        <taxon>Maudiozyma</taxon>
    </lineage>
</organism>
<proteinExistence type="predicted"/>
<reference evidence="3 4" key="1">
    <citation type="journal article" date="2023" name="Elife">
        <title>Identification of key yeast species and microbe-microbe interactions impacting larval growth of Drosophila in the wild.</title>
        <authorList>
            <person name="Mure A."/>
            <person name="Sugiura Y."/>
            <person name="Maeda R."/>
            <person name="Honda K."/>
            <person name="Sakurai N."/>
            <person name="Takahashi Y."/>
            <person name="Watada M."/>
            <person name="Katoh T."/>
            <person name="Gotoh A."/>
            <person name="Gotoh Y."/>
            <person name="Taniguchi I."/>
            <person name="Nakamura K."/>
            <person name="Hayashi T."/>
            <person name="Katayama T."/>
            <person name="Uemura T."/>
            <person name="Hattori Y."/>
        </authorList>
    </citation>
    <scope>NUCLEOTIDE SEQUENCE [LARGE SCALE GENOMIC DNA]</scope>
    <source>
        <strain evidence="3 4">KH-74</strain>
    </source>
</reference>
<dbReference type="Gene3D" id="3.30.70.330">
    <property type="match status" value="1"/>
</dbReference>
<gene>
    <name evidence="3" type="ORF">DAKH74_023940</name>
</gene>
<dbReference type="InterPro" id="IPR035979">
    <property type="entry name" value="RBD_domain_sf"/>
</dbReference>
<comment type="caution">
    <text evidence="3">The sequence shown here is derived from an EMBL/GenBank/DDBJ whole genome shotgun (WGS) entry which is preliminary data.</text>
</comment>
<dbReference type="InterPro" id="IPR000504">
    <property type="entry name" value="RRM_dom"/>
</dbReference>
<dbReference type="PROSITE" id="PS50102">
    <property type="entry name" value="RRM"/>
    <property type="match status" value="1"/>
</dbReference>
<dbReference type="Proteomes" id="UP001377567">
    <property type="component" value="Unassembled WGS sequence"/>
</dbReference>
<dbReference type="SMART" id="SM00360">
    <property type="entry name" value="RRM"/>
    <property type="match status" value="1"/>
</dbReference>
<feature type="domain" description="RRM" evidence="2">
    <location>
        <begin position="37"/>
        <end position="120"/>
    </location>
</feature>
<evidence type="ECO:0000313" key="3">
    <source>
        <dbReference type="EMBL" id="GMM55778.1"/>
    </source>
</evidence>
<dbReference type="GO" id="GO:0005829">
    <property type="term" value="C:cytosol"/>
    <property type="evidence" value="ECO:0007669"/>
    <property type="project" value="TreeGrafter"/>
</dbReference>
<keyword evidence="4" id="KW-1185">Reference proteome</keyword>
<protein>
    <submittedName>
        <fullName evidence="3">Sgn1 protein</fullName>
    </submittedName>
</protein>
<evidence type="ECO:0000313" key="4">
    <source>
        <dbReference type="Proteomes" id="UP001377567"/>
    </source>
</evidence>
<dbReference type="GO" id="GO:0003729">
    <property type="term" value="F:mRNA binding"/>
    <property type="evidence" value="ECO:0007669"/>
    <property type="project" value="TreeGrafter"/>
</dbReference>
<name>A0AAV5RWZ3_MAUHU</name>
<dbReference type="InterPro" id="IPR012677">
    <property type="entry name" value="Nucleotide-bd_a/b_plait_sf"/>
</dbReference>
<evidence type="ECO:0000259" key="2">
    <source>
        <dbReference type="PROSITE" id="PS50102"/>
    </source>
</evidence>
<dbReference type="PANTHER" id="PTHR10693">
    <property type="entry name" value="RAS GTPASE-ACTIVATING PROTEIN-BINDING PROTEIN"/>
    <property type="match status" value="1"/>
</dbReference>
<keyword evidence="1" id="KW-0694">RNA-binding</keyword>